<accession>A0A9P0INJ4</accession>
<sequence>MKRFLVSKQPNEPPSKTFLENNFTNTPKSKYIMYYYNSYPRSRKSMNNVSDISENADQKPVQPILQQFPRHIISNKLRSFNASWYLKRPWIEYSIRLDKIFCFYCRHFALNINHISKQDVYISLGYCDWKNICNTTIKHECSNIHKMSLEKYHAYIKIKI</sequence>
<dbReference type="Proteomes" id="UP001154329">
    <property type="component" value="Chromosome 1"/>
</dbReference>
<feature type="domain" description="TTF-type" evidence="2">
    <location>
        <begin position="76"/>
        <end position="160"/>
    </location>
</feature>
<proteinExistence type="predicted"/>
<feature type="region of interest" description="Disordered" evidence="1">
    <location>
        <begin position="1"/>
        <end position="20"/>
    </location>
</feature>
<reference evidence="3" key="1">
    <citation type="submission" date="2022-02" db="EMBL/GenBank/DDBJ databases">
        <authorList>
            <person name="King R."/>
        </authorList>
    </citation>
    <scope>NUCLEOTIDE SEQUENCE</scope>
</reference>
<evidence type="ECO:0000259" key="2">
    <source>
        <dbReference type="SMART" id="SM00597"/>
    </source>
</evidence>
<dbReference type="InterPro" id="IPR006580">
    <property type="entry name" value="Znf_TTF"/>
</dbReference>
<dbReference type="EMBL" id="OU899034">
    <property type="protein sequence ID" value="CAH1710862.1"/>
    <property type="molecule type" value="Genomic_DNA"/>
</dbReference>
<dbReference type="SMART" id="SM00597">
    <property type="entry name" value="ZnF_TTF"/>
    <property type="match status" value="1"/>
</dbReference>
<protein>
    <recommendedName>
        <fullName evidence="2">TTF-type domain-containing protein</fullName>
    </recommendedName>
</protein>
<dbReference type="AlphaFoldDB" id="A0A9P0INJ4"/>
<evidence type="ECO:0000313" key="4">
    <source>
        <dbReference type="Proteomes" id="UP001154329"/>
    </source>
</evidence>
<evidence type="ECO:0000256" key="1">
    <source>
        <dbReference type="SAM" id="MobiDB-lite"/>
    </source>
</evidence>
<name>A0A9P0INJ4_APHGO</name>
<organism evidence="3 4">
    <name type="scientific">Aphis gossypii</name>
    <name type="common">Cotton aphid</name>
    <dbReference type="NCBI Taxonomy" id="80765"/>
    <lineage>
        <taxon>Eukaryota</taxon>
        <taxon>Metazoa</taxon>
        <taxon>Ecdysozoa</taxon>
        <taxon>Arthropoda</taxon>
        <taxon>Hexapoda</taxon>
        <taxon>Insecta</taxon>
        <taxon>Pterygota</taxon>
        <taxon>Neoptera</taxon>
        <taxon>Paraneoptera</taxon>
        <taxon>Hemiptera</taxon>
        <taxon>Sternorrhyncha</taxon>
        <taxon>Aphidomorpha</taxon>
        <taxon>Aphidoidea</taxon>
        <taxon>Aphididae</taxon>
        <taxon>Aphidini</taxon>
        <taxon>Aphis</taxon>
        <taxon>Aphis</taxon>
    </lineage>
</organism>
<gene>
    <name evidence="3" type="ORF">APHIGO_LOCUS1375</name>
</gene>
<keyword evidence="4" id="KW-1185">Reference proteome</keyword>
<evidence type="ECO:0000313" key="3">
    <source>
        <dbReference type="EMBL" id="CAH1710862.1"/>
    </source>
</evidence>
<reference evidence="3" key="2">
    <citation type="submission" date="2022-10" db="EMBL/GenBank/DDBJ databases">
        <authorList>
            <consortium name="ENA_rothamsted_submissions"/>
            <consortium name="culmorum"/>
            <person name="King R."/>
        </authorList>
    </citation>
    <scope>NUCLEOTIDE SEQUENCE</scope>
</reference>